<organism evidence="2 3">
    <name type="scientific">Aquimarina algiphila</name>
    <dbReference type="NCBI Taxonomy" id="2047982"/>
    <lineage>
        <taxon>Bacteria</taxon>
        <taxon>Pseudomonadati</taxon>
        <taxon>Bacteroidota</taxon>
        <taxon>Flavobacteriia</taxon>
        <taxon>Flavobacteriales</taxon>
        <taxon>Flavobacteriaceae</taxon>
        <taxon>Aquimarina</taxon>
    </lineage>
</organism>
<name>A0A554VH56_9FLAO</name>
<dbReference type="PROSITE" id="PS51257">
    <property type="entry name" value="PROKAR_LIPOPROTEIN"/>
    <property type="match status" value="1"/>
</dbReference>
<proteinExistence type="predicted"/>
<feature type="chain" id="PRO_5022032662" evidence="1">
    <location>
        <begin position="26"/>
        <end position="417"/>
    </location>
</feature>
<dbReference type="EMBL" id="VLNR01000040">
    <property type="protein sequence ID" value="TSE06792.1"/>
    <property type="molecule type" value="Genomic_DNA"/>
</dbReference>
<dbReference type="Proteomes" id="UP000318833">
    <property type="component" value="Unassembled WGS sequence"/>
</dbReference>
<protein>
    <submittedName>
        <fullName evidence="2">Uncharacterized protein</fullName>
    </submittedName>
</protein>
<accession>A0A554VH56</accession>
<dbReference type="AlphaFoldDB" id="A0A554VH56"/>
<feature type="signal peptide" evidence="1">
    <location>
        <begin position="1"/>
        <end position="25"/>
    </location>
</feature>
<keyword evidence="1" id="KW-0732">Signal</keyword>
<comment type="caution">
    <text evidence="2">The sequence shown here is derived from an EMBL/GenBank/DDBJ whole genome shotgun (WGS) entry which is preliminary data.</text>
</comment>
<evidence type="ECO:0000313" key="3">
    <source>
        <dbReference type="Proteomes" id="UP000318833"/>
    </source>
</evidence>
<reference evidence="2 3" key="1">
    <citation type="submission" date="2019-07" db="EMBL/GenBank/DDBJ databases">
        <title>The draft genome sequence of Aquimarina algiphila M91.</title>
        <authorList>
            <person name="Meng X."/>
        </authorList>
    </citation>
    <scope>NUCLEOTIDE SEQUENCE [LARGE SCALE GENOMIC DNA]</scope>
    <source>
        <strain evidence="2 3">M91</strain>
    </source>
</reference>
<evidence type="ECO:0000313" key="2">
    <source>
        <dbReference type="EMBL" id="TSE06792.1"/>
    </source>
</evidence>
<keyword evidence="3" id="KW-1185">Reference proteome</keyword>
<dbReference type="RefSeq" id="WP_143917411.1">
    <property type="nucleotide sequence ID" value="NZ_CANLFO010000002.1"/>
</dbReference>
<gene>
    <name evidence="2" type="ORF">FOF46_17905</name>
</gene>
<evidence type="ECO:0000256" key="1">
    <source>
        <dbReference type="SAM" id="SignalP"/>
    </source>
</evidence>
<dbReference type="OrthoDB" id="1156168at2"/>
<sequence length="417" mass="46873">MKKSKHIVYTLLFCLSISTFLSCSSDDNNPGIDLNQEIVLATFDYSNLSVNSLPNMIIANDANGELLTSIETNKIPGVYALTAKGYSASSFMLTTLLETDRYKSLSTIKNVPVGSKGTAPNRSLTSNGTLKVTLSLTSDIQVNSFFIDGLRGISDSTNDIDPSSGTITRTFAYNKEASASKLFLKIEYRTSTTPATFTYKWLENYKETDDVTLTLEDFTIASSIPIVVDDEADFSSVRVLGIYENNYTVNLRGNFSERLQITTGIDEYIVNYDGEYPNSNHSKTLRSSTFPDNISITRPDWDFNYDSSSENLQLQTSGDYLFSNIYTEMIREGEKDLEWFIAIPNNEDKTFVVPQLPESLSGFENYFEDTSKFDSHSADIIDLANDNGYEDYIKSSIDRTYDIFDQSNEIISIYFNR</sequence>